<name>A0A1Y6BDK7_9PROT</name>
<keyword evidence="8 9" id="KW-0472">Membrane</keyword>
<evidence type="ECO:0000256" key="4">
    <source>
        <dbReference type="ARBA" id="ARBA00022475"/>
    </source>
</evidence>
<feature type="transmembrane region" description="Helical" evidence="9">
    <location>
        <begin position="251"/>
        <end position="271"/>
    </location>
</feature>
<keyword evidence="3 9" id="KW-0813">Transport</keyword>
<dbReference type="InterPro" id="IPR013525">
    <property type="entry name" value="ABC2_TM"/>
</dbReference>
<evidence type="ECO:0000313" key="11">
    <source>
        <dbReference type="EMBL" id="SME99128.1"/>
    </source>
</evidence>
<feature type="transmembrane region" description="Helical" evidence="9">
    <location>
        <begin position="119"/>
        <end position="149"/>
    </location>
</feature>
<dbReference type="InterPro" id="IPR047817">
    <property type="entry name" value="ABC2_TM_bact-type"/>
</dbReference>
<evidence type="ECO:0000259" key="10">
    <source>
        <dbReference type="PROSITE" id="PS51012"/>
    </source>
</evidence>
<evidence type="ECO:0000256" key="2">
    <source>
        <dbReference type="ARBA" id="ARBA00007783"/>
    </source>
</evidence>
<dbReference type="PROSITE" id="PS51012">
    <property type="entry name" value="ABC_TM2"/>
    <property type="match status" value="1"/>
</dbReference>
<sequence>MTTVDVIEPAKPQVGRQIFAVWRFRHLFFFFTRNSIRGYYANTILGWPWLVIRPLLPALLFAVLFSNVQQFKGNGLPYLLFLLSGFALWNLVGVGLRISVRSISGHRKFITRMNFPHMIVPLATIAPAFAQFLFAMVVMGLATAYYWWADGKLYIHVSWRLLWLPGPVLITLLTVGGIGMLLSGLNAFARDVRLTLPLFLQFWMFVSPVLYPLTVVPEHALKIIYIVNPMASVLDTFKWILFDIPMHEPTFVWYAAGMSLVIFGIGAWFLTRLENALVDYL</sequence>
<keyword evidence="4 9" id="KW-1003">Cell membrane</keyword>
<dbReference type="EMBL" id="FWZX01000002">
    <property type="protein sequence ID" value="SME99128.1"/>
    <property type="molecule type" value="Genomic_DNA"/>
</dbReference>
<evidence type="ECO:0000256" key="9">
    <source>
        <dbReference type="RuleBase" id="RU361157"/>
    </source>
</evidence>
<feature type="transmembrane region" description="Helical" evidence="9">
    <location>
        <begin position="194"/>
        <end position="211"/>
    </location>
</feature>
<evidence type="ECO:0000256" key="3">
    <source>
        <dbReference type="ARBA" id="ARBA00022448"/>
    </source>
</evidence>
<reference evidence="11 12" key="1">
    <citation type="submission" date="2017-04" db="EMBL/GenBank/DDBJ databases">
        <authorList>
            <person name="Afonso C.L."/>
            <person name="Miller P.J."/>
            <person name="Scott M.A."/>
            <person name="Spackman E."/>
            <person name="Goraichik I."/>
            <person name="Dimitrov K.M."/>
            <person name="Suarez D.L."/>
            <person name="Swayne D.E."/>
        </authorList>
    </citation>
    <scope>NUCLEOTIDE SEQUENCE [LARGE SCALE GENOMIC DNA]</scope>
    <source>
        <strain evidence="11 12">USBA 355</strain>
    </source>
</reference>
<evidence type="ECO:0000313" key="12">
    <source>
        <dbReference type="Proteomes" id="UP000192917"/>
    </source>
</evidence>
<keyword evidence="6 9" id="KW-0812">Transmembrane</keyword>
<accession>A0A1Y6BDK7</accession>
<keyword evidence="5" id="KW-0997">Cell inner membrane</keyword>
<feature type="transmembrane region" description="Helical" evidence="9">
    <location>
        <begin position="161"/>
        <end position="182"/>
    </location>
</feature>
<comment type="subcellular location">
    <subcellularLocation>
        <location evidence="1 9">Cell inner membrane</location>
        <topology evidence="1 9">Multi-pass membrane protein</topology>
    </subcellularLocation>
</comment>
<dbReference type="Proteomes" id="UP000192917">
    <property type="component" value="Unassembled WGS sequence"/>
</dbReference>
<dbReference type="PANTHER" id="PTHR30413">
    <property type="entry name" value="INNER MEMBRANE TRANSPORT PERMEASE"/>
    <property type="match status" value="1"/>
</dbReference>
<feature type="transmembrane region" description="Helical" evidence="9">
    <location>
        <begin position="78"/>
        <end position="98"/>
    </location>
</feature>
<keyword evidence="12" id="KW-1185">Reference proteome</keyword>
<proteinExistence type="inferred from homology"/>
<dbReference type="RefSeq" id="WP_085121316.1">
    <property type="nucleotide sequence ID" value="NZ_FWZX01000002.1"/>
</dbReference>
<comment type="similarity">
    <text evidence="2 9">Belongs to the ABC-2 integral membrane protein family.</text>
</comment>
<feature type="transmembrane region" description="Helical" evidence="9">
    <location>
        <begin position="44"/>
        <end position="66"/>
    </location>
</feature>
<evidence type="ECO:0000256" key="5">
    <source>
        <dbReference type="ARBA" id="ARBA00022519"/>
    </source>
</evidence>
<evidence type="ECO:0000256" key="1">
    <source>
        <dbReference type="ARBA" id="ARBA00004429"/>
    </source>
</evidence>
<dbReference type="STRING" id="560819.SAMN05428998_102247"/>
<evidence type="ECO:0000256" key="7">
    <source>
        <dbReference type="ARBA" id="ARBA00022989"/>
    </source>
</evidence>
<dbReference type="GO" id="GO:0015920">
    <property type="term" value="P:lipopolysaccharide transport"/>
    <property type="evidence" value="ECO:0007669"/>
    <property type="project" value="TreeGrafter"/>
</dbReference>
<evidence type="ECO:0000256" key="6">
    <source>
        <dbReference type="ARBA" id="ARBA00022692"/>
    </source>
</evidence>
<dbReference type="AlphaFoldDB" id="A0A1Y6BDK7"/>
<dbReference type="PANTHER" id="PTHR30413:SF8">
    <property type="entry name" value="TRANSPORT PERMEASE PROTEIN"/>
    <property type="match status" value="1"/>
</dbReference>
<evidence type="ECO:0000256" key="8">
    <source>
        <dbReference type="ARBA" id="ARBA00023136"/>
    </source>
</evidence>
<dbReference type="GO" id="GO:0140359">
    <property type="term" value="F:ABC-type transporter activity"/>
    <property type="evidence" value="ECO:0007669"/>
    <property type="project" value="InterPro"/>
</dbReference>
<organism evidence="11 12">
    <name type="scientific">Tistlia consotensis USBA 355</name>
    <dbReference type="NCBI Taxonomy" id="560819"/>
    <lineage>
        <taxon>Bacteria</taxon>
        <taxon>Pseudomonadati</taxon>
        <taxon>Pseudomonadota</taxon>
        <taxon>Alphaproteobacteria</taxon>
        <taxon>Rhodospirillales</taxon>
        <taxon>Rhodovibrionaceae</taxon>
        <taxon>Tistlia</taxon>
    </lineage>
</organism>
<feature type="domain" description="ABC transmembrane type-2" evidence="10">
    <location>
        <begin position="45"/>
        <end position="273"/>
    </location>
</feature>
<gene>
    <name evidence="11" type="ORF">SAMN05428998_102247</name>
</gene>
<dbReference type="GO" id="GO:0005886">
    <property type="term" value="C:plasma membrane"/>
    <property type="evidence" value="ECO:0007669"/>
    <property type="project" value="UniProtKB-SubCell"/>
</dbReference>
<keyword evidence="7 9" id="KW-1133">Transmembrane helix</keyword>
<dbReference type="Pfam" id="PF01061">
    <property type="entry name" value="ABC2_membrane"/>
    <property type="match status" value="1"/>
</dbReference>
<protein>
    <recommendedName>
        <fullName evidence="9">Transport permease protein</fullName>
    </recommendedName>
</protein>